<comment type="caution">
    <text evidence="18">The sequence shown here is derived from an EMBL/GenBank/DDBJ whole genome shotgun (WGS) entry which is preliminary data.</text>
</comment>
<dbReference type="InterPro" id="IPR009000">
    <property type="entry name" value="Transl_B-barrel_sf"/>
</dbReference>
<dbReference type="SUPFAM" id="SSF52156">
    <property type="entry name" value="Initiation factor IF2/eIF5b, domain 3"/>
    <property type="match status" value="1"/>
</dbReference>
<evidence type="ECO:0000256" key="8">
    <source>
        <dbReference type="ARBA" id="ARBA00022917"/>
    </source>
</evidence>
<comment type="subcellular location">
    <subcellularLocation>
        <location evidence="1">Mitochondrion</location>
    </subcellularLocation>
</comment>
<evidence type="ECO:0000256" key="12">
    <source>
        <dbReference type="ARBA" id="ARBA00025162"/>
    </source>
</evidence>
<keyword evidence="9" id="KW-0809">Transit peptide</keyword>
<dbReference type="PANTHER" id="PTHR43381">
    <property type="entry name" value="TRANSLATION INITIATION FACTOR IF-2-RELATED"/>
    <property type="match status" value="1"/>
</dbReference>
<dbReference type="Proteomes" id="UP000243515">
    <property type="component" value="Unassembled WGS sequence"/>
</dbReference>
<reference evidence="18 19" key="1">
    <citation type="journal article" date="2015" name="Environ. Microbiol.">
        <title>Metagenome sequence of Elaphomyces granulatus from sporocarp tissue reveals Ascomycota ectomycorrhizal fingerprints of genome expansion and a Proteobacteria-rich microbiome.</title>
        <authorList>
            <person name="Quandt C.A."/>
            <person name="Kohler A."/>
            <person name="Hesse C.N."/>
            <person name="Sharpton T.J."/>
            <person name="Martin F."/>
            <person name="Spatafora J.W."/>
        </authorList>
    </citation>
    <scope>NUCLEOTIDE SEQUENCE [LARGE SCALE GENOMIC DNA]</scope>
    <source>
        <strain evidence="18 19">OSC145934</strain>
    </source>
</reference>
<dbReference type="AlphaFoldDB" id="A0A232M087"/>
<dbReference type="InterPro" id="IPR036925">
    <property type="entry name" value="TIF_IF2_dom3_sf"/>
</dbReference>
<dbReference type="Pfam" id="PF11987">
    <property type="entry name" value="IF-2"/>
    <property type="match status" value="1"/>
</dbReference>
<dbReference type="FunFam" id="2.40.30.10:FF:000008">
    <property type="entry name" value="Translation initiation factor IF-2"/>
    <property type="match status" value="1"/>
</dbReference>
<dbReference type="InterPro" id="IPR053905">
    <property type="entry name" value="EF-G-like_DII"/>
</dbReference>
<dbReference type="GO" id="GO:0008270">
    <property type="term" value="F:zinc ion binding"/>
    <property type="evidence" value="ECO:0007669"/>
    <property type="project" value="UniProtKB-KW"/>
</dbReference>
<dbReference type="PROSITE" id="PS50199">
    <property type="entry name" value="ZF_RANBP2_2"/>
    <property type="match status" value="1"/>
</dbReference>
<keyword evidence="10" id="KW-0496">Mitochondrion</keyword>
<feature type="region of interest" description="Disordered" evidence="15">
    <location>
        <begin position="285"/>
        <end position="365"/>
    </location>
</feature>
<evidence type="ECO:0000256" key="5">
    <source>
        <dbReference type="ARBA" id="ARBA00022741"/>
    </source>
</evidence>
<dbReference type="GO" id="GO:0005525">
    <property type="term" value="F:GTP binding"/>
    <property type="evidence" value="ECO:0007669"/>
    <property type="project" value="UniProtKB-KW"/>
</dbReference>
<dbReference type="NCBIfam" id="TIGR00231">
    <property type="entry name" value="small_GTP"/>
    <property type="match status" value="1"/>
</dbReference>
<keyword evidence="8" id="KW-0648">Protein biosynthesis</keyword>
<organism evidence="18 19">
    <name type="scientific">Elaphomyces granulatus</name>
    <dbReference type="NCBI Taxonomy" id="519963"/>
    <lineage>
        <taxon>Eukaryota</taxon>
        <taxon>Fungi</taxon>
        <taxon>Dikarya</taxon>
        <taxon>Ascomycota</taxon>
        <taxon>Pezizomycotina</taxon>
        <taxon>Eurotiomycetes</taxon>
        <taxon>Eurotiomycetidae</taxon>
        <taxon>Eurotiales</taxon>
        <taxon>Elaphomycetaceae</taxon>
        <taxon>Elaphomyces</taxon>
    </lineage>
</organism>
<dbReference type="Gene3D" id="3.40.50.300">
    <property type="entry name" value="P-loop containing nucleotide triphosphate hydrolases"/>
    <property type="match status" value="1"/>
</dbReference>
<comment type="function">
    <text evidence="12">One of the essential components for the initiation of protein synthesis. Protects formylmethionyl-tRNA from spontaneous hydrolysis and promotes its binding to the 30S ribosomal subunits. Also involved in the hydrolysis of GTP during the formation of the 70S ribosomal complex.</text>
</comment>
<evidence type="ECO:0000256" key="15">
    <source>
        <dbReference type="SAM" id="MobiDB-lite"/>
    </source>
</evidence>
<dbReference type="PANTHER" id="PTHR43381:SF20">
    <property type="entry name" value="TRANSLATION INITIATION FACTOR IF-2, MITOCHONDRIAL"/>
    <property type="match status" value="1"/>
</dbReference>
<proteinExistence type="inferred from homology"/>
<evidence type="ECO:0000256" key="1">
    <source>
        <dbReference type="ARBA" id="ARBA00004173"/>
    </source>
</evidence>
<feature type="region of interest" description="Disordered" evidence="15">
    <location>
        <begin position="49"/>
        <end position="138"/>
    </location>
</feature>
<dbReference type="InterPro" id="IPR000178">
    <property type="entry name" value="TF_IF2_bacterial-like"/>
</dbReference>
<feature type="compositionally biased region" description="Basic and acidic residues" evidence="15">
    <location>
        <begin position="300"/>
        <end position="315"/>
    </location>
</feature>
<evidence type="ECO:0000256" key="4">
    <source>
        <dbReference type="ARBA" id="ARBA00022723"/>
    </source>
</evidence>
<dbReference type="HAMAP" id="MF_00100_B">
    <property type="entry name" value="IF_2_B"/>
    <property type="match status" value="1"/>
</dbReference>
<feature type="domain" description="RanBP2-type" evidence="16">
    <location>
        <begin position="153"/>
        <end position="182"/>
    </location>
</feature>
<keyword evidence="11" id="KW-0342">GTP-binding</keyword>
<evidence type="ECO:0000256" key="14">
    <source>
        <dbReference type="PROSITE-ProRule" id="PRU00322"/>
    </source>
</evidence>
<dbReference type="SUPFAM" id="SSF52540">
    <property type="entry name" value="P-loop containing nucleoside triphosphate hydrolases"/>
    <property type="match status" value="1"/>
</dbReference>
<dbReference type="InterPro" id="IPR006847">
    <property type="entry name" value="IF2_N"/>
</dbReference>
<dbReference type="InterPro" id="IPR023115">
    <property type="entry name" value="TIF_IF2_dom3"/>
</dbReference>
<dbReference type="EMBL" id="NPHW01003303">
    <property type="protein sequence ID" value="OXV09821.1"/>
    <property type="molecule type" value="Genomic_DNA"/>
</dbReference>
<evidence type="ECO:0000259" key="17">
    <source>
        <dbReference type="PROSITE" id="PS51722"/>
    </source>
</evidence>
<dbReference type="InterPro" id="IPR027417">
    <property type="entry name" value="P-loop_NTPase"/>
</dbReference>
<keyword evidence="6 14" id="KW-0863">Zinc-finger</keyword>
<dbReference type="Pfam" id="PF04760">
    <property type="entry name" value="IF2_N"/>
    <property type="match status" value="1"/>
</dbReference>
<keyword evidence="4" id="KW-0479">Metal-binding</keyword>
<dbReference type="CDD" id="cd01887">
    <property type="entry name" value="IF2_eIF5B"/>
    <property type="match status" value="1"/>
</dbReference>
<dbReference type="NCBIfam" id="TIGR00487">
    <property type="entry name" value="IF-2"/>
    <property type="match status" value="1"/>
</dbReference>
<dbReference type="InterPro" id="IPR015760">
    <property type="entry name" value="TIF_IF2"/>
</dbReference>
<sequence length="968" mass="106992">MHLHQRAALGFCRCQGIDLSCAARCGNELSSTGRGFYSSSRTCQSAQAAATGNEEDERNVSRSSFSTSQFRGGWGTRLPKRSPSLSAAEIASRQALLSKKKGKSEASDIPLKGNHDPSSFANNRSNQYHRNQPALKSQTPLQLNTFRIPDEIRSVDWNCPQCNYRCHGRHARCPSCETLRPELISISKRQDLAEQNIKIKRLGRSVLDDWNQGKLMAPKDGAQPQPDSTVFRDKAVGKKNYAGNYFPSTRSIFKNVDRPENSPHRPSEDLRDLAAATRVKSLRETPKEETLFLDQSQEAFPDKKMTAPSIREHKAPKGSQSQRQHLPEYDDDFDEEHNTRRVRRQERKRLKGKALQKNDPAPPSPLYLPEFISVSNLADVIGVRLAQFIERMEEMGFEEVSYNHILDVETAGLVAAEFNFEPIFETATDDLTTAPEPEDKSSLPQRPPVVTIMGHVDHGKTTILDWLRKSSIVASEHGGITQHIGAFSVTMPSGKMITFLDTPGHAAFLDMRRRGADVTDIVVLVVAADDSVKPQTIEAIRHAKEAEVPIIVAINKVDKDNVHPEKVKQDLARHSVDVEDYGGDVQSICVSGKTGQGMLELEEAIATLSELLDHRAPVDGNAEGWVIEATTKNVGRVATVLVKRGTMQAGDIVVAGTTWARIRTLRNEFGVAISEATPGMPVEIDGWKEQPEAGAEVLQTPSEQRAKDVVDYRLEKFETAKLSQDMSAINETRREALDKRRRAAATEEAELDEDTPSLSGPKQVNFLVKADVSGSVEAIVNSISAIGNNEVYAHILRSGVGPVSEFDVKHAAMAEAYIVSFNMPVVPSISGMAEAHGVELLKHNIIYELINTVKAKVSAHLTPNVSQRVTGEAEIGQIFKITVKGRETIPIAGCKVRNGIVSRTKKVRVLRGEEVVYDGAISSLKNVKKDVTDMRKGTECGVGFESWLDFAVGDHIQCYEEIYENRYL</sequence>
<evidence type="ECO:0000256" key="6">
    <source>
        <dbReference type="ARBA" id="ARBA00022771"/>
    </source>
</evidence>
<name>A0A232M087_9EURO</name>
<feature type="compositionally biased region" description="Polar residues" evidence="15">
    <location>
        <begin position="61"/>
        <end position="70"/>
    </location>
</feature>
<dbReference type="InterPro" id="IPR000795">
    <property type="entry name" value="T_Tr_GTP-bd_dom"/>
</dbReference>
<dbReference type="Pfam" id="PF22042">
    <property type="entry name" value="EF-G_D2"/>
    <property type="match status" value="1"/>
</dbReference>
<accession>A0A232M087</accession>
<keyword evidence="7" id="KW-0862">Zinc</keyword>
<evidence type="ECO:0000256" key="9">
    <source>
        <dbReference type="ARBA" id="ARBA00022946"/>
    </source>
</evidence>
<dbReference type="GO" id="GO:0005739">
    <property type="term" value="C:mitochondrion"/>
    <property type="evidence" value="ECO:0007669"/>
    <property type="project" value="UniProtKB-SubCell"/>
</dbReference>
<dbReference type="InterPro" id="IPR044145">
    <property type="entry name" value="IF2_II"/>
</dbReference>
<dbReference type="PROSITE" id="PS51722">
    <property type="entry name" value="G_TR_2"/>
    <property type="match status" value="1"/>
</dbReference>
<dbReference type="InterPro" id="IPR005225">
    <property type="entry name" value="Small_GTP-bd"/>
</dbReference>
<dbReference type="PROSITE" id="PS01176">
    <property type="entry name" value="IF2"/>
    <property type="match status" value="1"/>
</dbReference>
<dbReference type="FunFam" id="3.40.50.10050:FF:000001">
    <property type="entry name" value="Translation initiation factor IF-2"/>
    <property type="match status" value="1"/>
</dbReference>
<dbReference type="InterPro" id="IPR001876">
    <property type="entry name" value="Znf_RanBP2"/>
</dbReference>
<feature type="region of interest" description="Disordered" evidence="15">
    <location>
        <begin position="731"/>
        <end position="757"/>
    </location>
</feature>
<dbReference type="Pfam" id="PF00009">
    <property type="entry name" value="GTP_EFTU"/>
    <property type="match status" value="1"/>
</dbReference>
<evidence type="ECO:0000256" key="2">
    <source>
        <dbReference type="ARBA" id="ARBA00007733"/>
    </source>
</evidence>
<keyword evidence="19" id="KW-1185">Reference proteome</keyword>
<feature type="compositionally biased region" description="Basic and acidic residues" evidence="15">
    <location>
        <begin position="255"/>
        <end position="272"/>
    </location>
</feature>
<dbReference type="GO" id="GO:0003743">
    <property type="term" value="F:translation initiation factor activity"/>
    <property type="evidence" value="ECO:0007669"/>
    <property type="project" value="UniProtKB-KW"/>
</dbReference>
<evidence type="ECO:0000256" key="3">
    <source>
        <dbReference type="ARBA" id="ARBA00022540"/>
    </source>
</evidence>
<feature type="region of interest" description="Disordered" evidence="15">
    <location>
        <begin position="253"/>
        <end position="272"/>
    </location>
</feature>
<evidence type="ECO:0000256" key="10">
    <source>
        <dbReference type="ARBA" id="ARBA00023128"/>
    </source>
</evidence>
<protein>
    <recommendedName>
        <fullName evidence="13">Translation initiation factor IF-2, mitochondrial</fullName>
    </recommendedName>
</protein>
<dbReference type="CDD" id="cd03692">
    <property type="entry name" value="mtIF2_IVc"/>
    <property type="match status" value="1"/>
</dbReference>
<feature type="domain" description="Tr-type G" evidence="17">
    <location>
        <begin position="445"/>
        <end position="618"/>
    </location>
</feature>
<comment type="similarity">
    <text evidence="2">Belongs to the TRAFAC class translation factor GTPase superfamily. Classic translation factor GTPase family. IF-2 subfamily.</text>
</comment>
<evidence type="ECO:0000256" key="13">
    <source>
        <dbReference type="ARBA" id="ARBA00044200"/>
    </source>
</evidence>
<feature type="compositionally biased region" description="Polar residues" evidence="15">
    <location>
        <begin position="116"/>
        <end position="138"/>
    </location>
</feature>
<feature type="compositionally biased region" description="Basic residues" evidence="15">
    <location>
        <begin position="340"/>
        <end position="354"/>
    </location>
</feature>
<evidence type="ECO:0000259" key="16">
    <source>
        <dbReference type="PROSITE" id="PS50199"/>
    </source>
</evidence>
<dbReference type="FunFam" id="2.40.30.10:FF:000007">
    <property type="entry name" value="Translation initiation factor IF-2"/>
    <property type="match status" value="1"/>
</dbReference>
<dbReference type="SUPFAM" id="SSF50447">
    <property type="entry name" value="Translation proteins"/>
    <property type="match status" value="2"/>
</dbReference>
<dbReference type="CDD" id="cd03702">
    <property type="entry name" value="IF2_mtIF2_II"/>
    <property type="match status" value="1"/>
</dbReference>
<evidence type="ECO:0000256" key="11">
    <source>
        <dbReference type="ARBA" id="ARBA00023134"/>
    </source>
</evidence>
<dbReference type="OrthoDB" id="361630at2759"/>
<gene>
    <name evidence="18" type="ORF">Egran_02413</name>
</gene>
<evidence type="ECO:0000256" key="7">
    <source>
        <dbReference type="ARBA" id="ARBA00022833"/>
    </source>
</evidence>
<keyword evidence="5" id="KW-0547">Nucleotide-binding</keyword>
<keyword evidence="3" id="KW-0396">Initiation factor</keyword>
<evidence type="ECO:0000313" key="18">
    <source>
        <dbReference type="EMBL" id="OXV09821.1"/>
    </source>
</evidence>
<evidence type="ECO:0000313" key="19">
    <source>
        <dbReference type="Proteomes" id="UP000243515"/>
    </source>
</evidence>
<dbReference type="Gene3D" id="2.40.30.10">
    <property type="entry name" value="Translation factors"/>
    <property type="match status" value="2"/>
</dbReference>
<dbReference type="GO" id="GO:0003924">
    <property type="term" value="F:GTPase activity"/>
    <property type="evidence" value="ECO:0007669"/>
    <property type="project" value="InterPro"/>
</dbReference>
<dbReference type="Gene3D" id="3.40.50.10050">
    <property type="entry name" value="Translation initiation factor IF- 2, domain 3"/>
    <property type="match status" value="1"/>
</dbReference>
<dbReference type="FunFam" id="3.40.50.300:FF:000019">
    <property type="entry name" value="Translation initiation factor IF-2"/>
    <property type="match status" value="1"/>
</dbReference>